<dbReference type="PANTHER" id="PTHR24302">
    <property type="entry name" value="CYTOCHROME P450 FAMILY 3"/>
    <property type="match status" value="1"/>
</dbReference>
<dbReference type="GO" id="GO:0005506">
    <property type="term" value="F:iron ion binding"/>
    <property type="evidence" value="ECO:0007669"/>
    <property type="project" value="InterPro"/>
</dbReference>
<gene>
    <name evidence="13" type="ORF">JXQ802_LOCUS44965</name>
    <name evidence="12" type="ORF">PYM288_LOCUS9168</name>
</gene>
<keyword evidence="6 9" id="KW-0408">Iron</keyword>
<protein>
    <recommendedName>
        <fullName evidence="15">Cytochrome P450</fullName>
    </recommendedName>
</protein>
<dbReference type="EMBL" id="CAJNOL010003601">
    <property type="protein sequence ID" value="CAF1568454.1"/>
    <property type="molecule type" value="Genomic_DNA"/>
</dbReference>
<dbReference type="PROSITE" id="PS00086">
    <property type="entry name" value="CYTOCHROME_P450"/>
    <property type="match status" value="1"/>
</dbReference>
<reference evidence="13" key="1">
    <citation type="submission" date="2021-02" db="EMBL/GenBank/DDBJ databases">
        <authorList>
            <person name="Nowell W R."/>
        </authorList>
    </citation>
    <scope>NUCLEOTIDE SEQUENCE</scope>
</reference>
<evidence type="ECO:0000256" key="9">
    <source>
        <dbReference type="PIRSR" id="PIRSR602401-1"/>
    </source>
</evidence>
<dbReference type="AlphaFoldDB" id="A0A815YCG4"/>
<comment type="caution">
    <text evidence="13">The sequence shown here is derived from an EMBL/GenBank/DDBJ whole genome shotgun (WGS) entry which is preliminary data.</text>
</comment>
<dbReference type="EMBL" id="CAJNOH010000129">
    <property type="protein sequence ID" value="CAF0893934.1"/>
    <property type="molecule type" value="Genomic_DNA"/>
</dbReference>
<evidence type="ECO:0000256" key="4">
    <source>
        <dbReference type="ARBA" id="ARBA00022723"/>
    </source>
</evidence>
<dbReference type="InterPro" id="IPR050705">
    <property type="entry name" value="Cytochrome_P450_3A"/>
</dbReference>
<comment type="similarity">
    <text evidence="2 10">Belongs to the cytochrome P450 family.</text>
</comment>
<dbReference type="InterPro" id="IPR036396">
    <property type="entry name" value="Cyt_P450_sf"/>
</dbReference>
<dbReference type="InterPro" id="IPR001128">
    <property type="entry name" value="Cyt_P450"/>
</dbReference>
<dbReference type="PRINTS" id="PR00385">
    <property type="entry name" value="P450"/>
</dbReference>
<dbReference type="GO" id="GO:0008395">
    <property type="term" value="F:steroid hydroxylase activity"/>
    <property type="evidence" value="ECO:0007669"/>
    <property type="project" value="TreeGrafter"/>
</dbReference>
<dbReference type="InterPro" id="IPR017972">
    <property type="entry name" value="Cyt_P450_CS"/>
</dbReference>
<comment type="function">
    <text evidence="8">Cytochromes P450 are a group of heme-thiolate monooxygenases. They oxidize a variety of structurally unrelated compounds, including steroids, fatty acids, and xenobiotics.</text>
</comment>
<evidence type="ECO:0000256" key="7">
    <source>
        <dbReference type="ARBA" id="ARBA00023033"/>
    </source>
</evidence>
<keyword evidence="11" id="KW-0472">Membrane</keyword>
<evidence type="ECO:0000313" key="12">
    <source>
        <dbReference type="EMBL" id="CAF0893934.1"/>
    </source>
</evidence>
<accession>A0A815YCG4</accession>
<dbReference type="Gene3D" id="1.10.630.10">
    <property type="entry name" value="Cytochrome P450"/>
    <property type="match status" value="1"/>
</dbReference>
<dbReference type="GO" id="GO:0020037">
    <property type="term" value="F:heme binding"/>
    <property type="evidence" value="ECO:0007669"/>
    <property type="project" value="InterPro"/>
</dbReference>
<keyword evidence="14" id="KW-1185">Reference proteome</keyword>
<keyword evidence="3 9" id="KW-0349">Heme</keyword>
<keyword evidence="5 10" id="KW-0560">Oxidoreductase</keyword>
<evidence type="ECO:0000256" key="10">
    <source>
        <dbReference type="RuleBase" id="RU000461"/>
    </source>
</evidence>
<keyword evidence="7 10" id="KW-0503">Monooxygenase</keyword>
<organism evidence="13 14">
    <name type="scientific">Rotaria sordida</name>
    <dbReference type="NCBI Taxonomy" id="392033"/>
    <lineage>
        <taxon>Eukaryota</taxon>
        <taxon>Metazoa</taxon>
        <taxon>Spiralia</taxon>
        <taxon>Gnathifera</taxon>
        <taxon>Rotifera</taxon>
        <taxon>Eurotatoria</taxon>
        <taxon>Bdelloidea</taxon>
        <taxon>Philodinida</taxon>
        <taxon>Philodinidae</taxon>
        <taxon>Rotaria</taxon>
    </lineage>
</organism>
<comment type="cofactor">
    <cofactor evidence="1 9">
        <name>heme</name>
        <dbReference type="ChEBI" id="CHEBI:30413"/>
    </cofactor>
</comment>
<keyword evidence="11" id="KW-1133">Transmembrane helix</keyword>
<evidence type="ECO:0000256" key="5">
    <source>
        <dbReference type="ARBA" id="ARBA00023002"/>
    </source>
</evidence>
<name>A0A815YCG4_9BILA</name>
<evidence type="ECO:0000313" key="14">
    <source>
        <dbReference type="Proteomes" id="UP000663870"/>
    </source>
</evidence>
<keyword evidence="11" id="KW-0812">Transmembrane</keyword>
<dbReference type="InterPro" id="IPR002401">
    <property type="entry name" value="Cyt_P450_E_grp-I"/>
</dbReference>
<dbReference type="PANTHER" id="PTHR24302:SF15">
    <property type="entry name" value="FATTY-ACID PEROXYGENASE"/>
    <property type="match status" value="1"/>
</dbReference>
<evidence type="ECO:0000256" key="1">
    <source>
        <dbReference type="ARBA" id="ARBA00001971"/>
    </source>
</evidence>
<evidence type="ECO:0000256" key="8">
    <source>
        <dbReference type="ARBA" id="ARBA00043906"/>
    </source>
</evidence>
<dbReference type="CDD" id="cd11055">
    <property type="entry name" value="CYP3A-like"/>
    <property type="match status" value="1"/>
</dbReference>
<feature type="binding site" description="axial binding residue" evidence="9">
    <location>
        <position position="425"/>
    </location>
    <ligand>
        <name>heme</name>
        <dbReference type="ChEBI" id="CHEBI:30413"/>
    </ligand>
    <ligandPart>
        <name>Fe</name>
        <dbReference type="ChEBI" id="CHEBI:18248"/>
    </ligandPart>
</feature>
<evidence type="ECO:0008006" key="15">
    <source>
        <dbReference type="Google" id="ProtNLM"/>
    </source>
</evidence>
<evidence type="ECO:0000313" key="13">
    <source>
        <dbReference type="EMBL" id="CAF1568454.1"/>
    </source>
</evidence>
<proteinExistence type="inferred from homology"/>
<evidence type="ECO:0000256" key="3">
    <source>
        <dbReference type="ARBA" id="ARBA00022617"/>
    </source>
</evidence>
<evidence type="ECO:0000256" key="2">
    <source>
        <dbReference type="ARBA" id="ARBA00010617"/>
    </source>
</evidence>
<dbReference type="GO" id="GO:0016705">
    <property type="term" value="F:oxidoreductase activity, acting on paired donors, with incorporation or reduction of molecular oxygen"/>
    <property type="evidence" value="ECO:0007669"/>
    <property type="project" value="InterPro"/>
</dbReference>
<dbReference type="FunFam" id="1.10.630.10:FF:000182">
    <property type="entry name" value="Cytochrome P450 3A4"/>
    <property type="match status" value="1"/>
</dbReference>
<evidence type="ECO:0000256" key="11">
    <source>
        <dbReference type="SAM" id="Phobius"/>
    </source>
</evidence>
<feature type="transmembrane region" description="Helical" evidence="11">
    <location>
        <begin position="279"/>
        <end position="305"/>
    </location>
</feature>
<keyword evidence="4 9" id="KW-0479">Metal-binding</keyword>
<sequence length="481" mass="55286">MGYCLIFDSVSLTLLVIVAILFACYVYNLRKNNLFRRLGIPGPSPIPLLGNLLNIIRKGLYLNDIEMVQKYGNIFGTFEGTIPVIILSDPELLRKVLIKDFHVFTNRRILKGLTGPLEHGLTMLRDDAWKNARTIVSPTFSSAKLKAMHSLIDQIGDGYSKRLLEYADKQEMFDVKLINSQYTLDNIASSLIYLISPRLTSYLGSKGYTLLPTDSMNYLTLLVNEVLDRRRHRIERRNDFVQNMIDHEEEIHNEEIKEQSNENIQQWSSLKKTLSDREILGQALIFLIAGYETTSTLLSFFFYVMAIYPDIQEKIYAEIQQQLGSDEITYDKIHQLVYLDMVINETLRMYPPVLRLERIASTSYDLGEYHIPKGSIIGVPIYAIHHDPAFWSDPEEFIPERFSSTDGGKRYSMTYLPFGDGPRNCIGMRFALFEAKIAIVKALRMVEIQRCEKTEVPLQLGKMKILSAKNGIIVRVTRRSQ</sequence>
<evidence type="ECO:0000256" key="6">
    <source>
        <dbReference type="ARBA" id="ARBA00023004"/>
    </source>
</evidence>
<dbReference type="Proteomes" id="UP000663870">
    <property type="component" value="Unassembled WGS sequence"/>
</dbReference>
<dbReference type="PRINTS" id="PR00463">
    <property type="entry name" value="EP450I"/>
</dbReference>
<dbReference type="Pfam" id="PF00067">
    <property type="entry name" value="p450"/>
    <property type="match status" value="1"/>
</dbReference>
<dbReference type="Proteomes" id="UP000663854">
    <property type="component" value="Unassembled WGS sequence"/>
</dbReference>
<feature type="transmembrane region" description="Helical" evidence="11">
    <location>
        <begin position="6"/>
        <end position="27"/>
    </location>
</feature>
<dbReference type="SUPFAM" id="SSF48264">
    <property type="entry name" value="Cytochrome P450"/>
    <property type="match status" value="1"/>
</dbReference>